<dbReference type="GO" id="GO:0016020">
    <property type="term" value="C:membrane"/>
    <property type="evidence" value="ECO:0007669"/>
    <property type="project" value="TreeGrafter"/>
</dbReference>
<dbReference type="InterPro" id="IPR050344">
    <property type="entry name" value="Peptidase_M1_aminopeptidases"/>
</dbReference>
<dbReference type="PANTHER" id="PTHR11533">
    <property type="entry name" value="PROTEASE M1 ZINC METALLOPROTEASE"/>
    <property type="match status" value="1"/>
</dbReference>
<comment type="similarity">
    <text evidence="2">Belongs to the peptidase M1 family.</text>
</comment>
<feature type="binding site" evidence="12">
    <location>
        <position position="199"/>
    </location>
    <ligand>
        <name>Zn(2+)</name>
        <dbReference type="ChEBI" id="CHEBI:29105"/>
        <note>catalytic</note>
    </ligand>
</feature>
<dbReference type="InterPro" id="IPR042097">
    <property type="entry name" value="Aminopeptidase_N-like_N_sf"/>
</dbReference>
<comment type="cofactor">
    <cofactor evidence="12">
        <name>Zn(2+)</name>
        <dbReference type="ChEBI" id="CHEBI:29105"/>
    </cofactor>
    <text evidence="12">Binds 1 zinc ion per subunit.</text>
</comment>
<dbReference type="InterPro" id="IPR034016">
    <property type="entry name" value="M1_APN-typ"/>
</dbReference>
<feature type="site" description="Transition state stabilizer" evidence="13">
    <location>
        <position position="261"/>
    </location>
</feature>
<evidence type="ECO:0000256" key="3">
    <source>
        <dbReference type="ARBA" id="ARBA00022438"/>
    </source>
</evidence>
<feature type="active site" description="Proton acceptor" evidence="11">
    <location>
        <position position="177"/>
    </location>
</feature>
<feature type="binding site" evidence="12">
    <location>
        <position position="176"/>
    </location>
    <ligand>
        <name>Zn(2+)</name>
        <dbReference type="ChEBI" id="CHEBI:29105"/>
        <note>catalytic</note>
    </ligand>
</feature>
<evidence type="ECO:0000256" key="8">
    <source>
        <dbReference type="ARBA" id="ARBA00022848"/>
    </source>
</evidence>
<keyword evidence="4" id="KW-0645">Protease</keyword>
<dbReference type="GO" id="GO:0043171">
    <property type="term" value="P:peptide catabolic process"/>
    <property type="evidence" value="ECO:0007669"/>
    <property type="project" value="TreeGrafter"/>
</dbReference>
<dbReference type="GO" id="GO:0070006">
    <property type="term" value="F:metalloaminopeptidase activity"/>
    <property type="evidence" value="ECO:0007669"/>
    <property type="project" value="TreeGrafter"/>
</dbReference>
<protein>
    <recommendedName>
        <fullName evidence="10">Alpha-aminoacylpeptide hydrolase</fullName>
    </recommendedName>
</protein>
<keyword evidence="8" id="KW-0492">Microsome</keyword>
<evidence type="ECO:0000256" key="11">
    <source>
        <dbReference type="PIRSR" id="PIRSR634016-1"/>
    </source>
</evidence>
<dbReference type="GO" id="GO:0005737">
    <property type="term" value="C:cytoplasm"/>
    <property type="evidence" value="ECO:0007669"/>
    <property type="project" value="TreeGrafter"/>
</dbReference>
<dbReference type="InterPro" id="IPR001930">
    <property type="entry name" value="Peptidase_M1"/>
</dbReference>
<proteinExistence type="inferred from homology"/>
<feature type="domain" description="Peptidase M1 membrane alanine aminopeptidase" evidence="14">
    <location>
        <begin position="104"/>
        <end position="320"/>
    </location>
</feature>
<dbReference type="GO" id="GO:0008270">
    <property type="term" value="F:zinc ion binding"/>
    <property type="evidence" value="ECO:0007669"/>
    <property type="project" value="InterPro"/>
</dbReference>
<evidence type="ECO:0000259" key="15">
    <source>
        <dbReference type="Pfam" id="PF11838"/>
    </source>
</evidence>
<accession>A0AAN7QDI0</accession>
<sequence>MAVTQFEPADARRCFPCWDEPAYKATFKITLDVPSELVALSNMPITGEIVDGSTKTVFYQESPVMSTYLVAVVIGLFDYVEDHTSDGIKVRVYTQIGKIDQGKFALHVAVKILELYEGYFGVPYSLPKLDMIAIPDFAFGAMENYGLVTYRETALLYEEQHSAAANKQRVATVVAHELAHQWFGNLVTMEWWTHLWLNEGFATWMSYLATDSLFPEWKIWTQFLSESTAGLRLDGLAESHPIEVEINHAGEIDEIFDAISYRKGASVIRMLQSYLGAECFQKSLAVYIKKHSCSNAKTEDLWAALEEGSGEPVNKLMNSWTKQMGYPVVFVNIKDQKLEFEQTQFLSSGSKGVGQWIVPITLCCGSYEARNSFLLQERSASIDIDGTSPWIKINVDQTGFYRVKYDESLAYNLRSAIEGQLLSPTDRFGILDDSFALCMARQLPLTSLLKLMSAYREEQEYTVLSNLIDISYNVMKIVADATPELMDYIKQFFIGLFKHSAEKLGWECTQGESHSDSMLRGEILTALAVFGHEETRKEASRRFQAFLENRSTPLLVPDIRRAAYVAVMQTVNSSDRSGYESLLRVYRESDLSQEKTRILGALASCPDPNITFEVLNFILSPQVHSDFFNFKI</sequence>
<keyword evidence="7 12" id="KW-0862">Zinc</keyword>
<comment type="subcellular location">
    <subcellularLocation>
        <location evidence="1">Microsome membrane</location>
        <topology evidence="1">Peripheral membrane protein</topology>
    </subcellularLocation>
</comment>
<reference evidence="17 18" key="1">
    <citation type="journal article" date="2023" name="Hortic Res">
        <title>Pangenome of water caltrop reveals structural variations and asymmetric subgenome divergence after allopolyploidization.</title>
        <authorList>
            <person name="Zhang X."/>
            <person name="Chen Y."/>
            <person name="Wang L."/>
            <person name="Yuan Y."/>
            <person name="Fang M."/>
            <person name="Shi L."/>
            <person name="Lu R."/>
            <person name="Comes H.P."/>
            <person name="Ma Y."/>
            <person name="Chen Y."/>
            <person name="Huang G."/>
            <person name="Zhou Y."/>
            <person name="Zheng Z."/>
            <person name="Qiu Y."/>
        </authorList>
    </citation>
    <scope>NUCLEOTIDE SEQUENCE [LARGE SCALE GENOMIC DNA]</scope>
    <source>
        <tissue evidence="17">Roots</tissue>
    </source>
</reference>
<evidence type="ECO:0000256" key="1">
    <source>
        <dbReference type="ARBA" id="ARBA00004174"/>
    </source>
</evidence>
<evidence type="ECO:0000256" key="9">
    <source>
        <dbReference type="ARBA" id="ARBA00023049"/>
    </source>
</evidence>
<dbReference type="GO" id="GO:0006508">
    <property type="term" value="P:proteolysis"/>
    <property type="evidence" value="ECO:0007669"/>
    <property type="project" value="UniProtKB-KW"/>
</dbReference>
<dbReference type="InterPro" id="IPR024571">
    <property type="entry name" value="ERAP1-like_C_dom"/>
</dbReference>
<dbReference type="GO" id="GO:0005615">
    <property type="term" value="C:extracellular space"/>
    <property type="evidence" value="ECO:0007669"/>
    <property type="project" value="TreeGrafter"/>
</dbReference>
<keyword evidence="6" id="KW-0378">Hydrolase</keyword>
<dbReference type="InterPro" id="IPR045357">
    <property type="entry name" value="Aminopeptidase_N-like_N"/>
</dbReference>
<evidence type="ECO:0000256" key="7">
    <source>
        <dbReference type="ARBA" id="ARBA00022833"/>
    </source>
</evidence>
<feature type="domain" description="Aminopeptidase N-like N-terminal" evidence="16">
    <location>
        <begin position="1"/>
        <end position="69"/>
    </location>
</feature>
<dbReference type="Gene3D" id="1.10.390.10">
    <property type="entry name" value="Neutral Protease Domain 2"/>
    <property type="match status" value="1"/>
</dbReference>
<evidence type="ECO:0000256" key="6">
    <source>
        <dbReference type="ARBA" id="ARBA00022801"/>
    </source>
</evidence>
<gene>
    <name evidence="17" type="ORF">SAY87_029739</name>
</gene>
<organism evidence="17 18">
    <name type="scientific">Trapa incisa</name>
    <dbReference type="NCBI Taxonomy" id="236973"/>
    <lineage>
        <taxon>Eukaryota</taxon>
        <taxon>Viridiplantae</taxon>
        <taxon>Streptophyta</taxon>
        <taxon>Embryophyta</taxon>
        <taxon>Tracheophyta</taxon>
        <taxon>Spermatophyta</taxon>
        <taxon>Magnoliopsida</taxon>
        <taxon>eudicotyledons</taxon>
        <taxon>Gunneridae</taxon>
        <taxon>Pentapetalae</taxon>
        <taxon>rosids</taxon>
        <taxon>malvids</taxon>
        <taxon>Myrtales</taxon>
        <taxon>Lythraceae</taxon>
        <taxon>Trapa</taxon>
    </lineage>
</organism>
<evidence type="ECO:0000313" key="17">
    <source>
        <dbReference type="EMBL" id="KAK4761855.1"/>
    </source>
</evidence>
<dbReference type="Pfam" id="PF17900">
    <property type="entry name" value="Peptidase_M1_N"/>
    <property type="match status" value="1"/>
</dbReference>
<evidence type="ECO:0000256" key="5">
    <source>
        <dbReference type="ARBA" id="ARBA00022723"/>
    </source>
</evidence>
<dbReference type="PANTHER" id="PTHR11533:SF174">
    <property type="entry name" value="PUROMYCIN-SENSITIVE AMINOPEPTIDASE-RELATED"/>
    <property type="match status" value="1"/>
</dbReference>
<dbReference type="EMBL" id="JAXIOK010000009">
    <property type="protein sequence ID" value="KAK4761855.1"/>
    <property type="molecule type" value="Genomic_DNA"/>
</dbReference>
<evidence type="ECO:0000313" key="18">
    <source>
        <dbReference type="Proteomes" id="UP001345219"/>
    </source>
</evidence>
<evidence type="ECO:0000256" key="2">
    <source>
        <dbReference type="ARBA" id="ARBA00010136"/>
    </source>
</evidence>
<evidence type="ECO:0000256" key="4">
    <source>
        <dbReference type="ARBA" id="ARBA00022670"/>
    </source>
</evidence>
<evidence type="ECO:0000256" key="13">
    <source>
        <dbReference type="PIRSR" id="PIRSR634016-4"/>
    </source>
</evidence>
<dbReference type="Gene3D" id="2.60.40.1910">
    <property type="match status" value="1"/>
</dbReference>
<keyword evidence="8" id="KW-0256">Endoplasmic reticulum</keyword>
<keyword evidence="5 12" id="KW-0479">Metal-binding</keyword>
<dbReference type="FunFam" id="1.10.390.10:FF:000001">
    <property type="entry name" value="Aminopeptidase"/>
    <property type="match status" value="1"/>
</dbReference>
<evidence type="ECO:0000259" key="14">
    <source>
        <dbReference type="Pfam" id="PF01433"/>
    </source>
</evidence>
<keyword evidence="9" id="KW-0482">Metalloprotease</keyword>
<dbReference type="Pfam" id="PF01433">
    <property type="entry name" value="Peptidase_M1"/>
    <property type="match status" value="1"/>
</dbReference>
<evidence type="ECO:0000256" key="12">
    <source>
        <dbReference type="PIRSR" id="PIRSR634016-3"/>
    </source>
</evidence>
<dbReference type="SUPFAM" id="SSF55486">
    <property type="entry name" value="Metalloproteases ('zincins'), catalytic domain"/>
    <property type="match status" value="1"/>
</dbReference>
<dbReference type="Gene3D" id="1.25.50.20">
    <property type="match status" value="1"/>
</dbReference>
<dbReference type="FunFam" id="1.25.50.20:FF:000002">
    <property type="entry name" value="Aminopeptidase"/>
    <property type="match status" value="1"/>
</dbReference>
<name>A0AAN7QDI0_9MYRT</name>
<keyword evidence="18" id="KW-1185">Reference proteome</keyword>
<comment type="caution">
    <text evidence="17">The sequence shown here is derived from an EMBL/GenBank/DDBJ whole genome shotgun (WGS) entry which is preliminary data.</text>
</comment>
<dbReference type="InterPro" id="IPR027268">
    <property type="entry name" value="Peptidase_M4/M1_CTD_sf"/>
</dbReference>
<keyword evidence="3" id="KW-0031">Aminopeptidase</keyword>
<dbReference type="SUPFAM" id="SSF63737">
    <property type="entry name" value="Leukotriene A4 hydrolase N-terminal domain"/>
    <property type="match status" value="1"/>
</dbReference>
<evidence type="ECO:0000259" key="16">
    <source>
        <dbReference type="Pfam" id="PF17900"/>
    </source>
</evidence>
<dbReference type="GO" id="GO:0042277">
    <property type="term" value="F:peptide binding"/>
    <property type="evidence" value="ECO:0007669"/>
    <property type="project" value="TreeGrafter"/>
</dbReference>
<dbReference type="AlphaFoldDB" id="A0AAN7QDI0"/>
<dbReference type="CDD" id="cd09601">
    <property type="entry name" value="M1_APN-Q_like"/>
    <property type="match status" value="1"/>
</dbReference>
<dbReference type="Proteomes" id="UP001345219">
    <property type="component" value="Chromosome 23"/>
</dbReference>
<dbReference type="Gene3D" id="2.60.40.1730">
    <property type="entry name" value="tricorn interacting facor f3 domain"/>
    <property type="match status" value="1"/>
</dbReference>
<dbReference type="PRINTS" id="PR00756">
    <property type="entry name" value="ALADIPTASE"/>
</dbReference>
<dbReference type="InterPro" id="IPR014782">
    <property type="entry name" value="Peptidase_M1_dom"/>
</dbReference>
<feature type="domain" description="ERAP1-like C-terminal" evidence="15">
    <location>
        <begin position="390"/>
        <end position="623"/>
    </location>
</feature>
<evidence type="ECO:0000256" key="10">
    <source>
        <dbReference type="ARBA" id="ARBA00029840"/>
    </source>
</evidence>
<feature type="binding site" evidence="12">
    <location>
        <position position="180"/>
    </location>
    <ligand>
        <name>Zn(2+)</name>
        <dbReference type="ChEBI" id="CHEBI:29105"/>
        <note>catalytic</note>
    </ligand>
</feature>
<dbReference type="Pfam" id="PF11838">
    <property type="entry name" value="ERAP1_C"/>
    <property type="match status" value="1"/>
</dbReference>